<dbReference type="EMBL" id="CP001964">
    <property type="protein sequence ID" value="ADG76425.1"/>
    <property type="molecule type" value="Genomic_DNA"/>
</dbReference>
<dbReference type="InterPro" id="IPR000182">
    <property type="entry name" value="GNAT_dom"/>
</dbReference>
<dbReference type="Pfam" id="PF14542">
    <property type="entry name" value="Acetyltransf_CG"/>
    <property type="match status" value="1"/>
</dbReference>
<accession>D5UDG9</accession>
<reference evidence="3 4" key="1">
    <citation type="journal article" date="2010" name="Stand. Genomic Sci.">
        <title>Complete genome sequence of Cellulomonas flavigena type strain (134).</title>
        <authorList>
            <person name="Abt B."/>
            <person name="Foster B."/>
            <person name="Lapidus A."/>
            <person name="Clum A."/>
            <person name="Sun H."/>
            <person name="Pukall R."/>
            <person name="Lucas S."/>
            <person name="Glavina Del Rio T."/>
            <person name="Nolan M."/>
            <person name="Tice H."/>
            <person name="Cheng J.F."/>
            <person name="Pitluck S."/>
            <person name="Liolios K."/>
            <person name="Ivanova N."/>
            <person name="Mavromatis K."/>
            <person name="Ovchinnikova G."/>
            <person name="Pati A."/>
            <person name="Goodwin L."/>
            <person name="Chen A."/>
            <person name="Palaniappan K."/>
            <person name="Land M."/>
            <person name="Hauser L."/>
            <person name="Chang Y.J."/>
            <person name="Jeffries C.D."/>
            <person name="Rohde M."/>
            <person name="Goker M."/>
            <person name="Woyke T."/>
            <person name="Bristow J."/>
            <person name="Eisen J.A."/>
            <person name="Markowitz V."/>
            <person name="Hugenholtz P."/>
            <person name="Kyrpides N.C."/>
            <person name="Klenk H.P."/>
        </authorList>
    </citation>
    <scope>NUCLEOTIDE SEQUENCE [LARGE SCALE GENOMIC DNA]</scope>
    <source>
        <strain evidence="4">ATCC 482 / DSM 20109 / BCRC 11376 / JCM 18109 / NBRC 3775 / NCIMB 8073 / NRS 134</strain>
    </source>
</reference>
<name>D5UDG9_CELFN</name>
<gene>
    <name evidence="3" type="ordered locus">Cfla_3553</name>
</gene>
<evidence type="ECO:0000259" key="2">
    <source>
        <dbReference type="PROSITE" id="PS51729"/>
    </source>
</evidence>
<feature type="domain" description="N-acetyltransferase" evidence="2">
    <location>
        <begin position="13"/>
        <end position="99"/>
    </location>
</feature>
<evidence type="ECO:0000313" key="3">
    <source>
        <dbReference type="EMBL" id="ADG76425.1"/>
    </source>
</evidence>
<sequence>MTHQPEGPARIVEHDAAGHRYVLRVGQDEAGTLTYALRDGAVVLEHTVVDPSRREKGLGSQLVRFALDDVRASGRRVVPQCPFVRAYLDRHPVDADLAM</sequence>
<dbReference type="PANTHER" id="PTHR31435:SF10">
    <property type="entry name" value="BSR4717 PROTEIN"/>
    <property type="match status" value="1"/>
</dbReference>
<evidence type="ECO:0000313" key="4">
    <source>
        <dbReference type="Proteomes" id="UP000000849"/>
    </source>
</evidence>
<dbReference type="InterPro" id="IPR016181">
    <property type="entry name" value="Acyl_CoA_acyltransferase"/>
</dbReference>
<dbReference type="RefSeq" id="WP_013118753.1">
    <property type="nucleotide sequence ID" value="NC_014151.1"/>
</dbReference>
<dbReference type="OrthoDB" id="5405911at2"/>
<dbReference type="SUPFAM" id="SSF55729">
    <property type="entry name" value="Acyl-CoA N-acyltransferases (Nat)"/>
    <property type="match status" value="1"/>
</dbReference>
<dbReference type="InterPro" id="IPR045057">
    <property type="entry name" value="Gcn5-rel_NAT"/>
</dbReference>
<dbReference type="GO" id="GO:0016747">
    <property type="term" value="F:acyltransferase activity, transferring groups other than amino-acyl groups"/>
    <property type="evidence" value="ECO:0007669"/>
    <property type="project" value="InterPro"/>
</dbReference>
<dbReference type="InterPro" id="IPR031165">
    <property type="entry name" value="GNAT_YJDJ"/>
</dbReference>
<feature type="domain" description="N-acetyltransferase" evidence="1">
    <location>
        <begin position="1"/>
        <end position="99"/>
    </location>
</feature>
<dbReference type="CDD" id="cd04301">
    <property type="entry name" value="NAT_SF"/>
    <property type="match status" value="1"/>
</dbReference>
<dbReference type="PROSITE" id="PS51186">
    <property type="entry name" value="GNAT"/>
    <property type="match status" value="1"/>
</dbReference>
<dbReference type="Gene3D" id="3.40.630.30">
    <property type="match status" value="1"/>
</dbReference>
<organism evidence="3 4">
    <name type="scientific">Cellulomonas flavigena (strain ATCC 482 / DSM 20109 / BCRC 11376 / JCM 18109 / NBRC 3775 / NCIMB 8073 / NRS 134)</name>
    <dbReference type="NCBI Taxonomy" id="446466"/>
    <lineage>
        <taxon>Bacteria</taxon>
        <taxon>Bacillati</taxon>
        <taxon>Actinomycetota</taxon>
        <taxon>Actinomycetes</taxon>
        <taxon>Micrococcales</taxon>
        <taxon>Cellulomonadaceae</taxon>
        <taxon>Cellulomonas</taxon>
    </lineage>
</organism>
<protein>
    <submittedName>
        <fullName evidence="3">Uncharacterized protein</fullName>
    </submittedName>
</protein>
<dbReference type="eggNOG" id="COG2388">
    <property type="taxonomic scope" value="Bacteria"/>
</dbReference>
<dbReference type="KEGG" id="cfl:Cfla_3553"/>
<dbReference type="PROSITE" id="PS51729">
    <property type="entry name" value="GNAT_YJDJ"/>
    <property type="match status" value="1"/>
</dbReference>
<dbReference type="STRING" id="446466.Cfla_3553"/>
<dbReference type="HOGENOM" id="CLU_132888_0_2_11"/>
<dbReference type="AlphaFoldDB" id="D5UDG9"/>
<evidence type="ECO:0000259" key="1">
    <source>
        <dbReference type="PROSITE" id="PS51186"/>
    </source>
</evidence>
<keyword evidence="4" id="KW-1185">Reference proteome</keyword>
<dbReference type="PANTHER" id="PTHR31435">
    <property type="entry name" value="PROTEIN NATD1"/>
    <property type="match status" value="1"/>
</dbReference>
<dbReference type="Proteomes" id="UP000000849">
    <property type="component" value="Chromosome"/>
</dbReference>
<proteinExistence type="predicted"/>